<protein>
    <submittedName>
        <fullName evidence="2">Uncharacterized protein</fullName>
    </submittedName>
</protein>
<evidence type="ECO:0000256" key="1">
    <source>
        <dbReference type="SAM" id="MobiDB-lite"/>
    </source>
</evidence>
<accession>A0A0E9QGG3</accession>
<feature type="region of interest" description="Disordered" evidence="1">
    <location>
        <begin position="1"/>
        <end position="40"/>
    </location>
</feature>
<proteinExistence type="predicted"/>
<feature type="compositionally biased region" description="Basic and acidic residues" evidence="1">
    <location>
        <begin position="1"/>
        <end position="25"/>
    </location>
</feature>
<reference evidence="2" key="1">
    <citation type="submission" date="2014-11" db="EMBL/GenBank/DDBJ databases">
        <authorList>
            <person name="Amaro Gonzalez C."/>
        </authorList>
    </citation>
    <scope>NUCLEOTIDE SEQUENCE</scope>
</reference>
<name>A0A0E9QGG3_ANGAN</name>
<organism evidence="2">
    <name type="scientific">Anguilla anguilla</name>
    <name type="common">European freshwater eel</name>
    <name type="synonym">Muraena anguilla</name>
    <dbReference type="NCBI Taxonomy" id="7936"/>
    <lineage>
        <taxon>Eukaryota</taxon>
        <taxon>Metazoa</taxon>
        <taxon>Chordata</taxon>
        <taxon>Craniata</taxon>
        <taxon>Vertebrata</taxon>
        <taxon>Euteleostomi</taxon>
        <taxon>Actinopterygii</taxon>
        <taxon>Neopterygii</taxon>
        <taxon>Teleostei</taxon>
        <taxon>Anguilliformes</taxon>
        <taxon>Anguillidae</taxon>
        <taxon>Anguilla</taxon>
    </lineage>
</organism>
<dbReference type="EMBL" id="GBXM01092611">
    <property type="protein sequence ID" value="JAH15966.1"/>
    <property type="molecule type" value="Transcribed_RNA"/>
</dbReference>
<reference evidence="2" key="2">
    <citation type="journal article" date="2015" name="Fish Shellfish Immunol.">
        <title>Early steps in the European eel (Anguilla anguilla)-Vibrio vulnificus interaction in the gills: Role of the RtxA13 toxin.</title>
        <authorList>
            <person name="Callol A."/>
            <person name="Pajuelo D."/>
            <person name="Ebbesson L."/>
            <person name="Teles M."/>
            <person name="MacKenzie S."/>
            <person name="Amaro C."/>
        </authorList>
    </citation>
    <scope>NUCLEOTIDE SEQUENCE</scope>
</reference>
<evidence type="ECO:0000313" key="2">
    <source>
        <dbReference type="EMBL" id="JAH15966.1"/>
    </source>
</evidence>
<dbReference type="AlphaFoldDB" id="A0A0E9QGG3"/>
<sequence length="102" mass="11813">MADSGKRKIEVVGSDKESEGHGETHKFRKVTGNEPGEGNGAASDFLLSGFEKMRFSGTRRGRKTYSFMARLLARRPWSFWRRLLSERKPFRRFSKTLVWSLK</sequence>